<dbReference type="EMBL" id="CP023566">
    <property type="protein sequence ID" value="AWZ40042.1"/>
    <property type="molecule type" value="Genomic_DNA"/>
</dbReference>
<dbReference type="EMBL" id="CP023565">
    <property type="protein sequence ID" value="AWZ39072.1"/>
    <property type="molecule type" value="Genomic_DNA"/>
</dbReference>
<keyword evidence="2" id="KW-1003">Cell membrane</keyword>
<evidence type="ECO:0000313" key="7">
    <source>
        <dbReference type="EMBL" id="AWZ39072.1"/>
    </source>
</evidence>
<evidence type="ECO:0000313" key="8">
    <source>
        <dbReference type="EMBL" id="AWZ40042.1"/>
    </source>
</evidence>
<dbReference type="KEGG" id="lmur:CPS94_09120"/>
<dbReference type="SUPFAM" id="SSF103473">
    <property type="entry name" value="MFS general substrate transporter"/>
    <property type="match status" value="1"/>
</dbReference>
<evidence type="ECO:0000256" key="1">
    <source>
        <dbReference type="ARBA" id="ARBA00004651"/>
    </source>
</evidence>
<gene>
    <name evidence="8" type="ORF">CPQ89_02790</name>
    <name evidence="7" type="ORF">CPS94_09120</name>
</gene>
<dbReference type="InterPro" id="IPR036259">
    <property type="entry name" value="MFS_trans_sf"/>
</dbReference>
<feature type="transmembrane region" description="Helical" evidence="6">
    <location>
        <begin position="161"/>
        <end position="182"/>
    </location>
</feature>
<dbReference type="PANTHER" id="PTHR23513:SF6">
    <property type="entry name" value="MAJOR FACILITATOR SUPERFAMILY ASSOCIATED DOMAIN-CONTAINING PROTEIN"/>
    <property type="match status" value="1"/>
</dbReference>
<feature type="transmembrane region" description="Helical" evidence="6">
    <location>
        <begin position="361"/>
        <end position="379"/>
    </location>
</feature>
<feature type="transmembrane region" description="Helical" evidence="6">
    <location>
        <begin position="12"/>
        <end position="30"/>
    </location>
</feature>
<accession>A0AAD0KZA3</accession>
<dbReference type="GO" id="GO:0022857">
    <property type="term" value="F:transmembrane transporter activity"/>
    <property type="evidence" value="ECO:0007669"/>
    <property type="project" value="InterPro"/>
</dbReference>
<feature type="transmembrane region" description="Helical" evidence="6">
    <location>
        <begin position="294"/>
        <end position="313"/>
    </location>
</feature>
<feature type="transmembrane region" description="Helical" evidence="6">
    <location>
        <begin position="68"/>
        <end position="88"/>
    </location>
</feature>
<evidence type="ECO:0000256" key="3">
    <source>
        <dbReference type="ARBA" id="ARBA00022692"/>
    </source>
</evidence>
<proteinExistence type="predicted"/>
<evidence type="ECO:0000313" key="10">
    <source>
        <dbReference type="Proteomes" id="UP000250153"/>
    </source>
</evidence>
<dbReference type="PANTHER" id="PTHR23513">
    <property type="entry name" value="INTEGRAL MEMBRANE EFFLUX PROTEIN-RELATED"/>
    <property type="match status" value="1"/>
</dbReference>
<dbReference type="Proteomes" id="UP000250153">
    <property type="component" value="Chromosome"/>
</dbReference>
<dbReference type="Pfam" id="PF07690">
    <property type="entry name" value="MFS_1"/>
    <property type="match status" value="1"/>
</dbReference>
<feature type="transmembrane region" description="Helical" evidence="6">
    <location>
        <begin position="241"/>
        <end position="260"/>
    </location>
</feature>
<keyword evidence="5 6" id="KW-0472">Membrane</keyword>
<keyword evidence="9" id="KW-1185">Reference proteome</keyword>
<reference evidence="9 10" key="1">
    <citation type="submission" date="2017-09" db="EMBL/GenBank/DDBJ databases">
        <title>Predominant Lactobacillus spp. isolated from feces of mice subjected to short-term calorie restriction.</title>
        <authorList>
            <person name="Zhang C."/>
            <person name="Zhao L."/>
            <person name="Pan F."/>
        </authorList>
    </citation>
    <scope>NUCLEOTIDE SEQUENCE [LARGE SCALE GENOMIC DNA]</scope>
    <source>
        <strain evidence="8 9">CR141</strain>
        <strain evidence="7 10">CR147</strain>
    </source>
</reference>
<name>A0AAD0KZA3_9LACO</name>
<feature type="transmembrane region" description="Helical" evidence="6">
    <location>
        <begin position="94"/>
        <end position="114"/>
    </location>
</feature>
<feature type="transmembrane region" description="Helical" evidence="6">
    <location>
        <begin position="334"/>
        <end position="355"/>
    </location>
</feature>
<dbReference type="Proteomes" id="UP000250143">
    <property type="component" value="Chromosome"/>
</dbReference>
<evidence type="ECO:0000256" key="5">
    <source>
        <dbReference type="ARBA" id="ARBA00023136"/>
    </source>
</evidence>
<feature type="transmembrane region" description="Helical" evidence="6">
    <location>
        <begin position="134"/>
        <end position="155"/>
    </location>
</feature>
<feature type="transmembrane region" description="Helical" evidence="6">
    <location>
        <begin position="42"/>
        <end position="61"/>
    </location>
</feature>
<evidence type="ECO:0000256" key="6">
    <source>
        <dbReference type="SAM" id="Phobius"/>
    </source>
</evidence>
<dbReference type="GO" id="GO:0005886">
    <property type="term" value="C:plasma membrane"/>
    <property type="evidence" value="ECO:0007669"/>
    <property type="project" value="UniProtKB-SubCell"/>
</dbReference>
<dbReference type="Gene3D" id="1.20.1250.20">
    <property type="entry name" value="MFS general substrate transporter like domains"/>
    <property type="match status" value="1"/>
</dbReference>
<keyword evidence="4 6" id="KW-1133">Transmembrane helix</keyword>
<evidence type="ECO:0000256" key="4">
    <source>
        <dbReference type="ARBA" id="ARBA00022989"/>
    </source>
</evidence>
<evidence type="ECO:0000256" key="2">
    <source>
        <dbReference type="ARBA" id="ARBA00022475"/>
    </source>
</evidence>
<dbReference type="InterPro" id="IPR011701">
    <property type="entry name" value="MFS"/>
</dbReference>
<organism evidence="7 10">
    <name type="scientific">Ligilactobacillus murinus</name>
    <dbReference type="NCBI Taxonomy" id="1622"/>
    <lineage>
        <taxon>Bacteria</taxon>
        <taxon>Bacillati</taxon>
        <taxon>Bacillota</taxon>
        <taxon>Bacilli</taxon>
        <taxon>Lactobacillales</taxon>
        <taxon>Lactobacillaceae</taxon>
        <taxon>Ligilactobacillus</taxon>
    </lineage>
</organism>
<protein>
    <recommendedName>
        <fullName evidence="11">MFS transporter</fullName>
    </recommendedName>
</protein>
<keyword evidence="3 6" id="KW-0812">Transmembrane</keyword>
<feature type="transmembrane region" description="Helical" evidence="6">
    <location>
        <begin position="272"/>
        <end position="288"/>
    </location>
</feature>
<sequence length="383" mass="42769">MSGKNRLIFSKTISFAGTTLFNSILSIWIIEVFNSSKILGNINGYVGIAAIICNLLGGIFADSRYLMNLLLISDGVACLICFFVVGMGLVDDLLWIYILVFILNANSYLSSPLFKTLVHYVVRKDEIVKYNTNLSFLVQLITVLFPPVSTTLYAVKLLSMNNVVVLNGLSYLLSFLVLLSFLRKKDSGKGKISFNYLTAINYLKSDSEMFVLVVTGGLLNAFLAGFNIYVPIFTTKIINNVAIYGYIMTLEAFGGILGIISMKYVKMLNSILLERYLFIISSCLLILLSYYGNLLVIALFTIILTFCLARYNITVQSVIQQDVPQKIIGRIFSLFFLIVNIGSTMGSFIFGYLFSLNNNKPLLLVATGFVVIDLLWIFISRKI</sequence>
<feature type="transmembrane region" description="Helical" evidence="6">
    <location>
        <begin position="209"/>
        <end position="229"/>
    </location>
</feature>
<dbReference type="AlphaFoldDB" id="A0AAD0KZA3"/>
<evidence type="ECO:0008006" key="11">
    <source>
        <dbReference type="Google" id="ProtNLM"/>
    </source>
</evidence>
<dbReference type="RefSeq" id="WP_112193925.1">
    <property type="nucleotide sequence ID" value="NZ_CP023565.1"/>
</dbReference>
<comment type="subcellular location">
    <subcellularLocation>
        <location evidence="1">Cell membrane</location>
        <topology evidence="1">Multi-pass membrane protein</topology>
    </subcellularLocation>
</comment>
<evidence type="ECO:0000313" key="9">
    <source>
        <dbReference type="Proteomes" id="UP000250143"/>
    </source>
</evidence>
<dbReference type="GeneID" id="48467309"/>